<keyword evidence="1" id="KW-0547">Nucleotide-binding</keyword>
<name>A0AA41KBL7_9FIRM</name>
<protein>
    <submittedName>
        <fullName evidence="4">AAA family ATPase</fullName>
    </submittedName>
</protein>
<keyword evidence="2" id="KW-0067">ATP-binding</keyword>
<proteinExistence type="predicted"/>
<dbReference type="InterPro" id="IPR003593">
    <property type="entry name" value="AAA+_ATPase"/>
</dbReference>
<dbReference type="PANTHER" id="PTHR32071">
    <property type="entry name" value="TRANSCRIPTIONAL REGULATORY PROTEIN"/>
    <property type="match status" value="1"/>
</dbReference>
<dbReference type="InterPro" id="IPR002078">
    <property type="entry name" value="Sigma_54_int"/>
</dbReference>
<evidence type="ECO:0000313" key="4">
    <source>
        <dbReference type="EMBL" id="MBT9813460.1"/>
    </source>
</evidence>
<accession>A0AA41KBL7</accession>
<dbReference type="PROSITE" id="PS50045">
    <property type="entry name" value="SIGMA54_INTERACT_4"/>
    <property type="match status" value="1"/>
</dbReference>
<evidence type="ECO:0000313" key="5">
    <source>
        <dbReference type="Proteomes" id="UP000708338"/>
    </source>
</evidence>
<evidence type="ECO:0000256" key="2">
    <source>
        <dbReference type="ARBA" id="ARBA00022840"/>
    </source>
</evidence>
<feature type="domain" description="Sigma-54 factor interaction" evidence="3">
    <location>
        <begin position="139"/>
        <end position="373"/>
    </location>
</feature>
<dbReference type="SUPFAM" id="SSF52540">
    <property type="entry name" value="P-loop containing nucleoside triphosphate hydrolases"/>
    <property type="match status" value="1"/>
</dbReference>
<dbReference type="RefSeq" id="WP_147329434.1">
    <property type="nucleotide sequence ID" value="NZ_CABJDD010000017.1"/>
</dbReference>
<dbReference type="Pfam" id="PF00158">
    <property type="entry name" value="Sigma54_activat"/>
    <property type="match status" value="1"/>
</dbReference>
<reference evidence="4" key="1">
    <citation type="journal article" date="2021" name="Gut Microbes">
        <title>A synthetic consortium of 100 gut commensals modulates the composition and function in a colon model of the microbiome of elderly subjects.</title>
        <authorList>
            <person name="Perez M."/>
            <person name="Ntemiri A."/>
            <person name="Tan H."/>
            <person name="Harris H.M.B."/>
            <person name="Roager H.M."/>
            <person name="Ribiere C."/>
            <person name="O'Toole P.W."/>
        </authorList>
    </citation>
    <scope>NUCLEOTIDE SEQUENCE</scope>
    <source>
        <strain evidence="4">MCC335</strain>
    </source>
</reference>
<organism evidence="4 5">
    <name type="scientific">Enterocloster citroniae</name>
    <dbReference type="NCBI Taxonomy" id="358743"/>
    <lineage>
        <taxon>Bacteria</taxon>
        <taxon>Bacillati</taxon>
        <taxon>Bacillota</taxon>
        <taxon>Clostridia</taxon>
        <taxon>Lachnospirales</taxon>
        <taxon>Lachnospiraceae</taxon>
        <taxon>Enterocloster</taxon>
    </lineage>
</organism>
<dbReference type="PANTHER" id="PTHR32071:SF90">
    <property type="entry name" value="TRANSCRIPTIONAL REGULATORY PROTEIN LEVR"/>
    <property type="match status" value="1"/>
</dbReference>
<dbReference type="Proteomes" id="UP000708338">
    <property type="component" value="Unassembled WGS sequence"/>
</dbReference>
<sequence length="446" mass="50394">MKRVEKVLYAVEEGTRKLDLLRFEESIQDLTIASVSSRTGISLNNLSTELKILFKKGMLVRVAGRPVVYLSLPLLEEKIGRTIPVNEFQGLGELRKYLFPEKQIEHADRKAPLRGAAKETDRSGVDMLQADAPSLFDHLVGAEDSLVSSIETAKAAIIYPPNGLHVLITGPTGVGKSQFAYCMHDYAKQCGILKKDAPMVTFNCANYADNPQLLMSQLFGYVKGAYTGADKDMTGLVELADGGILFLDEIHRLSPEGQEKLFFLIDKGVFKRMGETGKERRVNLRLIGATTETLEDCMLNTFLRRVSVHILLPSLAERSVKERLTLVFYFLWREAQKIKQRIHLSRDIIDILVHYKCVANIGQLESDIRLTCAKVYFNYITGKEDMIHIKFYHISSGIQRGLFTKYEGKSRVVDEILVNPKENHFVVDGHQSFEETMGRYINQGVR</sequence>
<gene>
    <name evidence="4" type="ORF">GPL26_28225</name>
</gene>
<dbReference type="PROSITE" id="PS00676">
    <property type="entry name" value="SIGMA54_INTERACT_2"/>
    <property type="match status" value="1"/>
</dbReference>
<dbReference type="Gene3D" id="3.40.50.300">
    <property type="entry name" value="P-loop containing nucleotide triphosphate hydrolases"/>
    <property type="match status" value="1"/>
</dbReference>
<comment type="caution">
    <text evidence="4">The sequence shown here is derived from an EMBL/GenBank/DDBJ whole genome shotgun (WGS) entry which is preliminary data.</text>
</comment>
<evidence type="ECO:0000256" key="1">
    <source>
        <dbReference type="ARBA" id="ARBA00022741"/>
    </source>
</evidence>
<dbReference type="InterPro" id="IPR025943">
    <property type="entry name" value="Sigma_54_int_dom_ATP-bd_2"/>
</dbReference>
<dbReference type="SMART" id="SM00382">
    <property type="entry name" value="AAA"/>
    <property type="match status" value="1"/>
</dbReference>
<dbReference type="EMBL" id="WQPS01000141">
    <property type="protein sequence ID" value="MBT9813460.1"/>
    <property type="molecule type" value="Genomic_DNA"/>
</dbReference>
<dbReference type="InterPro" id="IPR027417">
    <property type="entry name" value="P-loop_NTPase"/>
</dbReference>
<dbReference type="GO" id="GO:0005524">
    <property type="term" value="F:ATP binding"/>
    <property type="evidence" value="ECO:0007669"/>
    <property type="project" value="UniProtKB-KW"/>
</dbReference>
<dbReference type="AlphaFoldDB" id="A0AA41KBL7"/>
<evidence type="ECO:0000259" key="3">
    <source>
        <dbReference type="PROSITE" id="PS50045"/>
    </source>
</evidence>
<dbReference type="CDD" id="cd00009">
    <property type="entry name" value="AAA"/>
    <property type="match status" value="1"/>
</dbReference>
<dbReference type="GO" id="GO:0006355">
    <property type="term" value="P:regulation of DNA-templated transcription"/>
    <property type="evidence" value="ECO:0007669"/>
    <property type="project" value="InterPro"/>
</dbReference>